<feature type="transmembrane region" description="Helical" evidence="1">
    <location>
        <begin position="21"/>
        <end position="46"/>
    </location>
</feature>
<keyword evidence="1" id="KW-0812">Transmembrane</keyword>
<comment type="caution">
    <text evidence="3">The sequence shown here is derived from an EMBL/GenBank/DDBJ whole genome shotgun (WGS) entry which is preliminary data.</text>
</comment>
<keyword evidence="3" id="KW-0645">Protease</keyword>
<keyword evidence="3" id="KW-0378">Hydrolase</keyword>
<dbReference type="EMBL" id="SAVA01000004">
    <property type="protein sequence ID" value="RWR52764.1"/>
    <property type="molecule type" value="Genomic_DNA"/>
</dbReference>
<feature type="transmembrane region" description="Helical" evidence="1">
    <location>
        <begin position="204"/>
        <end position="223"/>
    </location>
</feature>
<accession>A0A3S3LZW3</accession>
<evidence type="ECO:0000313" key="4">
    <source>
        <dbReference type="Proteomes" id="UP000288071"/>
    </source>
</evidence>
<dbReference type="GO" id="GO:0080120">
    <property type="term" value="P:CAAX-box protein maturation"/>
    <property type="evidence" value="ECO:0007669"/>
    <property type="project" value="UniProtKB-ARBA"/>
</dbReference>
<reference evidence="3" key="2">
    <citation type="submission" date="2019-01" db="EMBL/GenBank/DDBJ databases">
        <authorList>
            <person name="Li Y."/>
        </authorList>
    </citation>
    <scope>NUCLEOTIDE SEQUENCE [LARGE SCALE GENOMIC DNA]</scope>
    <source>
        <strain evidence="3">CGMCC 1.12963</strain>
    </source>
</reference>
<protein>
    <submittedName>
        <fullName evidence="3">CPBP family intramembrane metalloprotease</fullName>
    </submittedName>
</protein>
<dbReference type="InterPro" id="IPR052710">
    <property type="entry name" value="CAAX_protease"/>
</dbReference>
<dbReference type="Pfam" id="PF02517">
    <property type="entry name" value="Rce1-like"/>
    <property type="match status" value="1"/>
</dbReference>
<reference evidence="3" key="1">
    <citation type="submission" date="2019-01" db="EMBL/GenBank/DDBJ databases">
        <title>Sinorhodobacter populi sp. nov. isolated from the symptomatic bark tissue of Populus euramericana canker.</title>
        <authorList>
            <person name="Xu G."/>
        </authorList>
    </citation>
    <scope>NUCLEOTIDE SEQUENCE [LARGE SCALE GENOMIC DNA]</scope>
    <source>
        <strain evidence="3">CGMCC 1.12963</strain>
    </source>
</reference>
<keyword evidence="4" id="KW-1185">Reference proteome</keyword>
<dbReference type="PANTHER" id="PTHR36435:SF1">
    <property type="entry name" value="CAAX AMINO TERMINAL PROTEASE FAMILY PROTEIN"/>
    <property type="match status" value="1"/>
</dbReference>
<dbReference type="PANTHER" id="PTHR36435">
    <property type="entry name" value="SLR1288 PROTEIN"/>
    <property type="match status" value="1"/>
</dbReference>
<feature type="domain" description="CAAX prenyl protease 2/Lysostaphin resistance protein A-like" evidence="2">
    <location>
        <begin position="145"/>
        <end position="240"/>
    </location>
</feature>
<feature type="transmembrane region" description="Helical" evidence="1">
    <location>
        <begin position="66"/>
        <end position="88"/>
    </location>
</feature>
<feature type="transmembrane region" description="Helical" evidence="1">
    <location>
        <begin position="109"/>
        <end position="128"/>
    </location>
</feature>
<feature type="transmembrane region" description="Helical" evidence="1">
    <location>
        <begin position="180"/>
        <end position="198"/>
    </location>
</feature>
<dbReference type="GO" id="GO:0006508">
    <property type="term" value="P:proteolysis"/>
    <property type="evidence" value="ECO:0007669"/>
    <property type="project" value="UniProtKB-KW"/>
</dbReference>
<feature type="transmembrane region" description="Helical" evidence="1">
    <location>
        <begin position="270"/>
        <end position="292"/>
    </location>
</feature>
<dbReference type="InterPro" id="IPR003675">
    <property type="entry name" value="Rce1/LyrA-like_dom"/>
</dbReference>
<dbReference type="GO" id="GO:0008237">
    <property type="term" value="F:metallopeptidase activity"/>
    <property type="evidence" value="ECO:0007669"/>
    <property type="project" value="UniProtKB-KW"/>
</dbReference>
<dbReference type="RefSeq" id="WP_128156031.1">
    <property type="nucleotide sequence ID" value="NZ_JBHSOM010000020.1"/>
</dbReference>
<organism evidence="3 4">
    <name type="scientific">Paenirhodobacter huangdaonensis</name>
    <dbReference type="NCBI Taxonomy" id="2501515"/>
    <lineage>
        <taxon>Bacteria</taxon>
        <taxon>Pseudomonadati</taxon>
        <taxon>Pseudomonadota</taxon>
        <taxon>Alphaproteobacteria</taxon>
        <taxon>Rhodobacterales</taxon>
        <taxon>Rhodobacter group</taxon>
        <taxon>Paenirhodobacter</taxon>
    </lineage>
</organism>
<name>A0A3S3LZW3_9RHOB</name>
<dbReference type="Proteomes" id="UP000288071">
    <property type="component" value="Unassembled WGS sequence"/>
</dbReference>
<evidence type="ECO:0000313" key="3">
    <source>
        <dbReference type="EMBL" id="RWR52764.1"/>
    </source>
</evidence>
<proteinExistence type="predicted"/>
<gene>
    <name evidence="3" type="ORF">EOW66_08840</name>
</gene>
<sequence length="294" mass="31365">MSPAWRPLAAFAALAQPRAELWRTALGLVLTVALYWGAVFGTLTLIGHQLAPMRFARLMAEISRAGTPAGLAMLLATFVPMALAVLAVTRALHRRGLHSLLGPGAGRDALRAGVPLFGLALALFPLAFLDPNVGRSVPPATVLRWLPLMLPLLLVQIAAEELIFRGYLLQQLAARSRSPWVWMVAPSALFGALHYSPAEFGPMALWPALWAMGFGCLAADLTARTGNLGAALALHFTNNLSSMIFVGLYGQLDGLALYTIVINPRDAAAFGPYLAADVATMLVAWLAARLALRV</sequence>
<keyword evidence="3" id="KW-0482">Metalloprotease</keyword>
<keyword evidence="1" id="KW-0472">Membrane</keyword>
<evidence type="ECO:0000259" key="2">
    <source>
        <dbReference type="Pfam" id="PF02517"/>
    </source>
</evidence>
<feature type="transmembrane region" description="Helical" evidence="1">
    <location>
        <begin position="148"/>
        <end position="168"/>
    </location>
</feature>
<evidence type="ECO:0000256" key="1">
    <source>
        <dbReference type="SAM" id="Phobius"/>
    </source>
</evidence>
<dbReference type="AlphaFoldDB" id="A0A3S3LZW3"/>
<dbReference type="GO" id="GO:0004175">
    <property type="term" value="F:endopeptidase activity"/>
    <property type="evidence" value="ECO:0007669"/>
    <property type="project" value="UniProtKB-ARBA"/>
</dbReference>
<keyword evidence="1" id="KW-1133">Transmembrane helix</keyword>